<dbReference type="EMBL" id="JBEVYD010000004">
    <property type="protein sequence ID" value="KAL3233723.1"/>
    <property type="molecule type" value="Genomic_DNA"/>
</dbReference>
<reference evidence="2 3" key="1">
    <citation type="submission" date="2024-05" db="EMBL/GenBank/DDBJ databases">
        <title>Long read based assembly of the Candida bracarensis genome reveals expanded adhesin content.</title>
        <authorList>
            <person name="Marcet-Houben M."/>
            <person name="Ksiezopolska E."/>
            <person name="Gabaldon T."/>
        </authorList>
    </citation>
    <scope>NUCLEOTIDE SEQUENCE [LARGE SCALE GENOMIC DNA]</scope>
    <source>
        <strain evidence="2 3">CBM6</strain>
    </source>
</reference>
<dbReference type="CDD" id="cd05243">
    <property type="entry name" value="SDR_a5"/>
    <property type="match status" value="1"/>
</dbReference>
<keyword evidence="3" id="KW-1185">Reference proteome</keyword>
<feature type="domain" description="NAD(P)-binding" evidence="1">
    <location>
        <begin position="11"/>
        <end position="204"/>
    </location>
</feature>
<dbReference type="Proteomes" id="UP001623330">
    <property type="component" value="Unassembled WGS sequence"/>
</dbReference>
<gene>
    <name evidence="2" type="ORF">RNJ44_03763</name>
</gene>
<dbReference type="PANTHER" id="PTHR15020">
    <property type="entry name" value="FLAVIN REDUCTASE-RELATED"/>
    <property type="match status" value="1"/>
</dbReference>
<sequence length="228" mass="24975">MSGPLRVAVVGANGKVGRLLINLMKNQKSNFATPLALVRKEEQVKYFQDEVGVDASLTSIESATVPELQNALKGCDAVVFSAGAGGQSMERIFTVDLEGCAKVIEACEKTGISRFIIVSAIKAEDRSFWWDTSLRSYYIAKKAADLYVRQSNLDWTILHPGFLGTDPAKGKLVQVDQIETKKDNNYHIERADVAQFIVDALLNPEKTVKKTIPLANGDVPIKDFIGSL</sequence>
<evidence type="ECO:0000313" key="2">
    <source>
        <dbReference type="EMBL" id="KAL3233723.1"/>
    </source>
</evidence>
<dbReference type="InterPro" id="IPR016040">
    <property type="entry name" value="NAD(P)-bd_dom"/>
</dbReference>
<organism evidence="2 3">
    <name type="scientific">Nakaseomyces bracarensis</name>
    <dbReference type="NCBI Taxonomy" id="273131"/>
    <lineage>
        <taxon>Eukaryota</taxon>
        <taxon>Fungi</taxon>
        <taxon>Dikarya</taxon>
        <taxon>Ascomycota</taxon>
        <taxon>Saccharomycotina</taxon>
        <taxon>Saccharomycetes</taxon>
        <taxon>Saccharomycetales</taxon>
        <taxon>Saccharomycetaceae</taxon>
        <taxon>Nakaseomyces</taxon>
    </lineage>
</organism>
<dbReference type="Pfam" id="PF13460">
    <property type="entry name" value="NAD_binding_10"/>
    <property type="match status" value="1"/>
</dbReference>
<protein>
    <recommendedName>
        <fullName evidence="1">NAD(P)-binding domain-containing protein</fullName>
    </recommendedName>
</protein>
<accession>A0ABR4NY98</accession>
<evidence type="ECO:0000313" key="3">
    <source>
        <dbReference type="Proteomes" id="UP001623330"/>
    </source>
</evidence>
<dbReference type="PANTHER" id="PTHR15020:SF50">
    <property type="entry name" value="UPF0659 PROTEIN YMR090W"/>
    <property type="match status" value="1"/>
</dbReference>
<dbReference type="Gene3D" id="3.40.50.720">
    <property type="entry name" value="NAD(P)-binding Rossmann-like Domain"/>
    <property type="match status" value="1"/>
</dbReference>
<evidence type="ECO:0000259" key="1">
    <source>
        <dbReference type="Pfam" id="PF13460"/>
    </source>
</evidence>
<comment type="caution">
    <text evidence="2">The sequence shown here is derived from an EMBL/GenBank/DDBJ whole genome shotgun (WGS) entry which is preliminary data.</text>
</comment>
<name>A0ABR4NY98_9SACH</name>
<dbReference type="InterPro" id="IPR036291">
    <property type="entry name" value="NAD(P)-bd_dom_sf"/>
</dbReference>
<dbReference type="SUPFAM" id="SSF51735">
    <property type="entry name" value="NAD(P)-binding Rossmann-fold domains"/>
    <property type="match status" value="1"/>
</dbReference>
<proteinExistence type="predicted"/>